<keyword evidence="3 4" id="KW-0539">Nucleus</keyword>
<dbReference type="RefSeq" id="XP_037145185.1">
    <property type="nucleotide sequence ID" value="XM_037289290.1"/>
</dbReference>
<comment type="subcellular location">
    <subcellularLocation>
        <location evidence="4">Nucleus</location>
    </subcellularLocation>
</comment>
<dbReference type="SMART" id="SM00389">
    <property type="entry name" value="HOX"/>
    <property type="match status" value="1"/>
</dbReference>
<feature type="region of interest" description="Disordered" evidence="5">
    <location>
        <begin position="136"/>
        <end position="183"/>
    </location>
</feature>
<proteinExistence type="predicted"/>
<dbReference type="GO" id="GO:0005634">
    <property type="term" value="C:nucleus"/>
    <property type="evidence" value="ECO:0007669"/>
    <property type="project" value="UniProtKB-SubCell"/>
</dbReference>
<dbReference type="KEGG" id="zmk:HG535_0E05420"/>
<dbReference type="CDD" id="cd00086">
    <property type="entry name" value="homeodomain"/>
    <property type="match status" value="1"/>
</dbReference>
<evidence type="ECO:0000313" key="7">
    <source>
        <dbReference type="EMBL" id="QLG73458.1"/>
    </source>
</evidence>
<evidence type="ECO:0000259" key="6">
    <source>
        <dbReference type="PROSITE" id="PS50071"/>
    </source>
</evidence>
<gene>
    <name evidence="7" type="ORF">HG535_0E05420</name>
</gene>
<keyword evidence="1 4" id="KW-0238">DNA-binding</keyword>
<evidence type="ECO:0000256" key="5">
    <source>
        <dbReference type="SAM" id="MobiDB-lite"/>
    </source>
</evidence>
<dbReference type="AlphaFoldDB" id="A0A7H9B455"/>
<name>A0A7H9B455_ZYGMR</name>
<evidence type="ECO:0000256" key="2">
    <source>
        <dbReference type="ARBA" id="ARBA00023155"/>
    </source>
</evidence>
<dbReference type="GO" id="GO:0003677">
    <property type="term" value="F:DNA binding"/>
    <property type="evidence" value="ECO:0007669"/>
    <property type="project" value="UniProtKB-UniRule"/>
</dbReference>
<dbReference type="Proteomes" id="UP000509704">
    <property type="component" value="Chromosome 5"/>
</dbReference>
<reference evidence="7 8" key="1">
    <citation type="submission" date="2020-07" db="EMBL/GenBank/DDBJ databases">
        <title>The yeast mating-type switching endonuclease HO is a domesticated member of an unorthodox homing genetic element family.</title>
        <authorList>
            <person name="Coughlan A.Y."/>
            <person name="Lombardi L."/>
            <person name="Braun-Galleani S."/>
            <person name="Martos A.R."/>
            <person name="Galeote V."/>
            <person name="Bigey F."/>
            <person name="Dequin S."/>
            <person name="Byrne K.P."/>
            <person name="Wolfe K.H."/>
        </authorList>
    </citation>
    <scope>NUCLEOTIDE SEQUENCE [LARGE SCALE GENOMIC DNA]</scope>
    <source>
        <strain evidence="7 8">NRRL Y-6702</strain>
    </source>
</reference>
<feature type="compositionally biased region" description="Polar residues" evidence="5">
    <location>
        <begin position="143"/>
        <end position="155"/>
    </location>
</feature>
<dbReference type="PANTHER" id="PTHR11850">
    <property type="entry name" value="HOMEOBOX PROTEIN TRANSCRIPTION FACTORS"/>
    <property type="match status" value="1"/>
</dbReference>
<evidence type="ECO:0000313" key="8">
    <source>
        <dbReference type="Proteomes" id="UP000509704"/>
    </source>
</evidence>
<dbReference type="EMBL" id="CP058608">
    <property type="protein sequence ID" value="QLG73458.1"/>
    <property type="molecule type" value="Genomic_DNA"/>
</dbReference>
<dbReference type="InterPro" id="IPR009057">
    <property type="entry name" value="Homeodomain-like_sf"/>
</dbReference>
<dbReference type="Gene3D" id="1.10.10.60">
    <property type="entry name" value="Homeodomain-like"/>
    <property type="match status" value="1"/>
</dbReference>
<protein>
    <recommendedName>
        <fullName evidence="6">Homeobox domain-containing protein</fullName>
    </recommendedName>
</protein>
<organism evidence="7 8">
    <name type="scientific">Zygotorulaspora mrakii</name>
    <name type="common">Zygosaccharomyces mrakii</name>
    <dbReference type="NCBI Taxonomy" id="42260"/>
    <lineage>
        <taxon>Eukaryota</taxon>
        <taxon>Fungi</taxon>
        <taxon>Dikarya</taxon>
        <taxon>Ascomycota</taxon>
        <taxon>Saccharomycotina</taxon>
        <taxon>Saccharomycetes</taxon>
        <taxon>Saccharomycetales</taxon>
        <taxon>Saccharomycetaceae</taxon>
        <taxon>Zygotorulaspora</taxon>
    </lineage>
</organism>
<keyword evidence="2 4" id="KW-0371">Homeobox</keyword>
<sequence length="303" mass="34047">MSYQLHGMPATVRLPSIQNLLNSIDPQTSEAAKLQAEAHTVIPSGSVPVTSRSRSWSRGIGPGNGVLTAAGSVAVQDAQSLPLMKYDTHSIQLQRESSQHQKFSYISAMPVSRNDSEVSISCSTRDCYEVCQSQHQNQDKTQGHTQSETCQQGPSQEHKNQVAGQLGASNHANSHNGRRSNLPKETVQILNTWLLDHLRNPYPTPQEKRELLIKTGLTKIQLSNWFINVRRRKIFCDYYELANRNRDSPDESTERVTAEAVRVATASSNEEEELAERFAHAPLTRRKKLIDRLEELKKVSRPR</sequence>
<dbReference type="SUPFAM" id="SSF46689">
    <property type="entry name" value="Homeodomain-like"/>
    <property type="match status" value="1"/>
</dbReference>
<accession>A0A7H9B455</accession>
<dbReference type="Pfam" id="PF05920">
    <property type="entry name" value="Homeobox_KN"/>
    <property type="match status" value="1"/>
</dbReference>
<dbReference type="GO" id="GO:0006355">
    <property type="term" value="P:regulation of DNA-templated transcription"/>
    <property type="evidence" value="ECO:0007669"/>
    <property type="project" value="InterPro"/>
</dbReference>
<evidence type="ECO:0000256" key="1">
    <source>
        <dbReference type="ARBA" id="ARBA00023125"/>
    </source>
</evidence>
<feature type="DNA-binding region" description="Homeobox" evidence="4">
    <location>
        <begin position="175"/>
        <end position="233"/>
    </location>
</feature>
<dbReference type="PROSITE" id="PS50071">
    <property type="entry name" value="HOMEOBOX_2"/>
    <property type="match status" value="1"/>
</dbReference>
<dbReference type="InterPro" id="IPR050224">
    <property type="entry name" value="TALE_homeobox"/>
</dbReference>
<dbReference type="GeneID" id="59237200"/>
<feature type="domain" description="Homeobox" evidence="6">
    <location>
        <begin position="173"/>
        <end position="232"/>
    </location>
</feature>
<dbReference type="InterPro" id="IPR001356">
    <property type="entry name" value="HD"/>
</dbReference>
<evidence type="ECO:0000256" key="3">
    <source>
        <dbReference type="ARBA" id="ARBA00023242"/>
    </source>
</evidence>
<dbReference type="InterPro" id="IPR008422">
    <property type="entry name" value="KN_HD"/>
</dbReference>
<dbReference type="OrthoDB" id="10056939at2759"/>
<evidence type="ECO:0000256" key="4">
    <source>
        <dbReference type="PROSITE-ProRule" id="PRU00108"/>
    </source>
</evidence>
<keyword evidence="8" id="KW-1185">Reference proteome</keyword>